<organism evidence="3 4">
    <name type="scientific">Teladorsagia circumcincta</name>
    <name type="common">Brown stomach worm</name>
    <name type="synonym">Ostertagia circumcincta</name>
    <dbReference type="NCBI Taxonomy" id="45464"/>
    <lineage>
        <taxon>Eukaryota</taxon>
        <taxon>Metazoa</taxon>
        <taxon>Ecdysozoa</taxon>
        <taxon>Nematoda</taxon>
        <taxon>Chromadorea</taxon>
        <taxon>Rhabditida</taxon>
        <taxon>Rhabditina</taxon>
        <taxon>Rhabditomorpha</taxon>
        <taxon>Strongyloidea</taxon>
        <taxon>Trichostrongylidae</taxon>
        <taxon>Teladorsagia</taxon>
    </lineage>
</organism>
<reference evidence="3 4" key="1">
    <citation type="submission" date="2015-09" db="EMBL/GenBank/DDBJ databases">
        <title>Draft genome of the parasitic nematode Teladorsagia circumcincta isolate WARC Sus (inbred).</title>
        <authorList>
            <person name="Mitreva M."/>
        </authorList>
    </citation>
    <scope>NUCLEOTIDE SEQUENCE [LARGE SCALE GENOMIC DNA]</scope>
    <source>
        <strain evidence="3 4">S</strain>
    </source>
</reference>
<dbReference type="OrthoDB" id="5862731at2759"/>
<dbReference type="Proteomes" id="UP000230423">
    <property type="component" value="Unassembled WGS sequence"/>
</dbReference>
<proteinExistence type="predicted"/>
<dbReference type="EMBL" id="KZ344998">
    <property type="protein sequence ID" value="PIO77436.1"/>
    <property type="molecule type" value="Genomic_DNA"/>
</dbReference>
<evidence type="ECO:0000256" key="2">
    <source>
        <dbReference type="SAM" id="MobiDB-lite"/>
    </source>
</evidence>
<keyword evidence="1" id="KW-0175">Coiled coil</keyword>
<sequence length="113" mass="13445">MDELKKKDETLQAKSKEVNSKAAEIRELNEKLKKVESAAEAHVKRREGEITKQMDNYLQETKLVDAERERHARMRILEAQQRMKLAEDERDEAERRAKIAEEKNHRLIHVKNR</sequence>
<evidence type="ECO:0000313" key="4">
    <source>
        <dbReference type="Proteomes" id="UP000230423"/>
    </source>
</evidence>
<feature type="region of interest" description="Disordered" evidence="2">
    <location>
        <begin position="1"/>
        <end position="20"/>
    </location>
</feature>
<dbReference type="AlphaFoldDB" id="A0A2G9V4V9"/>
<keyword evidence="4" id="KW-1185">Reference proteome</keyword>
<accession>A0A2G9V4V9</accession>
<evidence type="ECO:0000313" key="3">
    <source>
        <dbReference type="EMBL" id="PIO77436.1"/>
    </source>
</evidence>
<gene>
    <name evidence="3" type="ORF">TELCIR_00461</name>
</gene>
<evidence type="ECO:0000256" key="1">
    <source>
        <dbReference type="SAM" id="Coils"/>
    </source>
</evidence>
<name>A0A2G9V4V9_TELCI</name>
<feature type="coiled-coil region" evidence="1">
    <location>
        <begin position="69"/>
        <end position="110"/>
    </location>
</feature>
<protein>
    <submittedName>
        <fullName evidence="3">Uncharacterized protein</fullName>
    </submittedName>
</protein>